<evidence type="ECO:0000313" key="3">
    <source>
        <dbReference type="EMBL" id="EKM58916.1"/>
    </source>
</evidence>
<dbReference type="Pfam" id="PF20149">
    <property type="entry name" value="DUF6532"/>
    <property type="match status" value="1"/>
</dbReference>
<dbReference type="KEGG" id="pco:PHACADRAFT_180964"/>
<dbReference type="Proteomes" id="UP000008370">
    <property type="component" value="Unassembled WGS sequence"/>
</dbReference>
<feature type="region of interest" description="Disordered" evidence="1">
    <location>
        <begin position="84"/>
        <end position="117"/>
    </location>
</feature>
<dbReference type="OrthoDB" id="3268553at2759"/>
<dbReference type="AlphaFoldDB" id="K5V821"/>
<gene>
    <name evidence="3" type="ORF">PHACADRAFT_180964</name>
</gene>
<keyword evidence="4" id="KW-1185">Reference proteome</keyword>
<dbReference type="RefSeq" id="XP_007391504.1">
    <property type="nucleotide sequence ID" value="XM_007391442.1"/>
</dbReference>
<evidence type="ECO:0000313" key="4">
    <source>
        <dbReference type="Proteomes" id="UP000008370"/>
    </source>
</evidence>
<feature type="region of interest" description="Disordered" evidence="1">
    <location>
        <begin position="141"/>
        <end position="196"/>
    </location>
</feature>
<feature type="region of interest" description="Disordered" evidence="1">
    <location>
        <begin position="435"/>
        <end position="464"/>
    </location>
</feature>
<proteinExistence type="predicted"/>
<protein>
    <recommendedName>
        <fullName evidence="2">DUF6532 domain-containing protein</fullName>
    </recommendedName>
</protein>
<organism evidence="3 4">
    <name type="scientific">Phanerochaete carnosa (strain HHB-10118-sp)</name>
    <name type="common">White-rot fungus</name>
    <name type="synonym">Peniophora carnosa</name>
    <dbReference type="NCBI Taxonomy" id="650164"/>
    <lineage>
        <taxon>Eukaryota</taxon>
        <taxon>Fungi</taxon>
        <taxon>Dikarya</taxon>
        <taxon>Basidiomycota</taxon>
        <taxon>Agaricomycotina</taxon>
        <taxon>Agaricomycetes</taxon>
        <taxon>Polyporales</taxon>
        <taxon>Phanerochaetaceae</taxon>
        <taxon>Phanerochaete</taxon>
    </lineage>
</organism>
<reference evidence="3 4" key="1">
    <citation type="journal article" date="2012" name="BMC Genomics">
        <title>Comparative genomics of the white-rot fungi, Phanerochaete carnosa and P. chrysosporium, to elucidate the genetic basis of the distinct wood types they colonize.</title>
        <authorList>
            <person name="Suzuki H."/>
            <person name="MacDonald J."/>
            <person name="Syed K."/>
            <person name="Salamov A."/>
            <person name="Hori C."/>
            <person name="Aerts A."/>
            <person name="Henrissat B."/>
            <person name="Wiebenga A."/>
            <person name="vanKuyk P.A."/>
            <person name="Barry K."/>
            <person name="Lindquist E."/>
            <person name="LaButti K."/>
            <person name="Lapidus A."/>
            <person name="Lucas S."/>
            <person name="Coutinho P."/>
            <person name="Gong Y."/>
            <person name="Samejima M."/>
            <person name="Mahadevan R."/>
            <person name="Abou-Zaid M."/>
            <person name="de Vries R.P."/>
            <person name="Igarashi K."/>
            <person name="Yadav J.S."/>
            <person name="Grigoriev I.V."/>
            <person name="Master E.R."/>
        </authorList>
    </citation>
    <scope>NUCLEOTIDE SEQUENCE [LARGE SCALE GENOMIC DNA]</scope>
    <source>
        <strain evidence="3 4">HHB-10118-sp</strain>
    </source>
</reference>
<name>K5V821_PHACS</name>
<evidence type="ECO:0000256" key="1">
    <source>
        <dbReference type="SAM" id="MobiDB-lite"/>
    </source>
</evidence>
<dbReference type="GeneID" id="18909987"/>
<sequence>MEELSKDPELTPGLVKLLSEKLADTRKALDEAKQEIQDLRDEMVVEGHVGSRVILTSCLDDVLRELERMRDDLADKNVQLEELSGENERMRNELDDLRTRNTDTPSNDEDEDIKPPVEDDIPELRQQTQELQGQLSQCDKELELQNRRDGAIRQRVQRTRSRSPAHKRRRSRSPSPEPQLILYKNGGAVPPAKVRPKASDYSKSIKELINRAVQKLTVKIYTIDAFPSDELNKEWSRECWISTCREMRKKFTPQEGIVRIVNAPASPDVEAPILNTVAYARNNALHEDIVAANMARVARLLSGTPKRFGYKDFDADKPEVYAEVPMLMHALQKRLFSNEHDIGAEFHAAFDPLPIPTIAFLLTCAECSLDSWVTGKPDQAHHFRTAEYRAKYRSHLQWLTEDWEALDPDAVEQVRHEMYEQVLRYGGITMDSTETRARNASNETRERMRRALAARKSAAQLTDR</sequence>
<dbReference type="HOGENOM" id="CLU_589393_0_0_1"/>
<dbReference type="EMBL" id="JH930469">
    <property type="protein sequence ID" value="EKM58916.1"/>
    <property type="molecule type" value="Genomic_DNA"/>
</dbReference>
<feature type="domain" description="DUF6532" evidence="2">
    <location>
        <begin position="211"/>
        <end position="400"/>
    </location>
</feature>
<accession>K5V821</accession>
<dbReference type="InterPro" id="IPR045341">
    <property type="entry name" value="DUF6532"/>
</dbReference>
<dbReference type="STRING" id="650164.K5V821"/>
<feature type="compositionally biased region" description="Basic and acidic residues" evidence="1">
    <location>
        <begin position="141"/>
        <end position="152"/>
    </location>
</feature>
<evidence type="ECO:0000259" key="2">
    <source>
        <dbReference type="Pfam" id="PF20149"/>
    </source>
</evidence>
<feature type="compositionally biased region" description="Basic and acidic residues" evidence="1">
    <location>
        <begin position="86"/>
        <end position="101"/>
    </location>
</feature>
<feature type="compositionally biased region" description="Basic residues" evidence="1">
    <location>
        <begin position="155"/>
        <end position="172"/>
    </location>
</feature>
<dbReference type="InParanoid" id="K5V821"/>